<dbReference type="VEuPathDB" id="FungiDB:HMPREF1544_02332"/>
<evidence type="ECO:0000313" key="3">
    <source>
        <dbReference type="Proteomes" id="UP000014254"/>
    </source>
</evidence>
<dbReference type="InterPro" id="IPR029071">
    <property type="entry name" value="Ubiquitin-like_domsf"/>
</dbReference>
<dbReference type="InParanoid" id="S2JLC1"/>
<dbReference type="InterPro" id="IPR050158">
    <property type="entry name" value="Ubiquitin_ubiquitin-like"/>
</dbReference>
<dbReference type="InterPro" id="IPR000626">
    <property type="entry name" value="Ubiquitin-like_dom"/>
</dbReference>
<dbReference type="PANTHER" id="PTHR10666">
    <property type="entry name" value="UBIQUITIN"/>
    <property type="match status" value="1"/>
</dbReference>
<gene>
    <name evidence="2" type="ORF">HMPREF1544_02332</name>
</gene>
<dbReference type="Proteomes" id="UP000014254">
    <property type="component" value="Unassembled WGS sequence"/>
</dbReference>
<dbReference type="Gene3D" id="3.10.20.90">
    <property type="entry name" value="Phosphatidylinositol 3-kinase Catalytic Subunit, Chain A, domain 1"/>
    <property type="match status" value="2"/>
</dbReference>
<feature type="domain" description="Ubiquitin-like" evidence="1">
    <location>
        <begin position="74"/>
        <end position="138"/>
    </location>
</feature>
<name>S2JLC1_MUCC1</name>
<keyword evidence="3" id="KW-1185">Reference proteome</keyword>
<dbReference type="AlphaFoldDB" id="S2JLC1"/>
<dbReference type="CDD" id="cd17039">
    <property type="entry name" value="Ubl_ubiquitin_like"/>
    <property type="match status" value="1"/>
</dbReference>
<proteinExistence type="predicted"/>
<dbReference type="OrthoDB" id="1885901at2759"/>
<sequence length="148" mass="17092">MQITVQKPTGKQITLDVDSSESVQSVKQKIQSKEGIAKDQQRLFYQDTPLQQGGRSLQDYAIRTNSLLQLKIDLKIYLQLINSEIYTFIIDPAEKMSVLKQKIQDKLNIPVEKQHIIHRGIDVSGDFPLSNYMYDENTYNTIIKLRGY</sequence>
<accession>S2JLC1</accession>
<dbReference type="Pfam" id="PF00240">
    <property type="entry name" value="ubiquitin"/>
    <property type="match status" value="2"/>
</dbReference>
<dbReference type="SUPFAM" id="SSF54236">
    <property type="entry name" value="Ubiquitin-like"/>
    <property type="match status" value="2"/>
</dbReference>
<dbReference type="InterPro" id="IPR019956">
    <property type="entry name" value="Ubiquitin_dom"/>
</dbReference>
<evidence type="ECO:0000259" key="1">
    <source>
        <dbReference type="PROSITE" id="PS50053"/>
    </source>
</evidence>
<dbReference type="EMBL" id="KE123916">
    <property type="protein sequence ID" value="EPB90754.1"/>
    <property type="molecule type" value="Genomic_DNA"/>
</dbReference>
<organism evidence="2 3">
    <name type="scientific">Mucor circinelloides f. circinelloides (strain 1006PhL)</name>
    <name type="common">Mucormycosis agent</name>
    <name type="synonym">Calyptromyces circinelloides</name>
    <dbReference type="NCBI Taxonomy" id="1220926"/>
    <lineage>
        <taxon>Eukaryota</taxon>
        <taxon>Fungi</taxon>
        <taxon>Fungi incertae sedis</taxon>
        <taxon>Mucoromycota</taxon>
        <taxon>Mucoromycotina</taxon>
        <taxon>Mucoromycetes</taxon>
        <taxon>Mucorales</taxon>
        <taxon>Mucorineae</taxon>
        <taxon>Mucoraceae</taxon>
        <taxon>Mucor</taxon>
    </lineage>
</organism>
<feature type="domain" description="Ubiquitin-like" evidence="1">
    <location>
        <begin position="1"/>
        <end position="70"/>
    </location>
</feature>
<evidence type="ECO:0000313" key="2">
    <source>
        <dbReference type="EMBL" id="EPB90754.1"/>
    </source>
</evidence>
<dbReference type="SMART" id="SM00213">
    <property type="entry name" value="UBQ"/>
    <property type="match status" value="2"/>
</dbReference>
<dbReference type="eggNOG" id="KOG0001">
    <property type="taxonomic scope" value="Eukaryota"/>
</dbReference>
<reference evidence="3" key="1">
    <citation type="submission" date="2013-05" db="EMBL/GenBank/DDBJ databases">
        <title>The Genome sequence of Mucor circinelloides f. circinelloides 1006PhL.</title>
        <authorList>
            <consortium name="The Broad Institute Genomics Platform"/>
            <person name="Cuomo C."/>
            <person name="Earl A."/>
            <person name="Findley K."/>
            <person name="Lee S.C."/>
            <person name="Walker B."/>
            <person name="Young S."/>
            <person name="Zeng Q."/>
            <person name="Gargeya S."/>
            <person name="Fitzgerald M."/>
            <person name="Haas B."/>
            <person name="Abouelleil A."/>
            <person name="Allen A.W."/>
            <person name="Alvarado L."/>
            <person name="Arachchi H.M."/>
            <person name="Berlin A.M."/>
            <person name="Chapman S.B."/>
            <person name="Gainer-Dewar J."/>
            <person name="Goldberg J."/>
            <person name="Griggs A."/>
            <person name="Gujja S."/>
            <person name="Hansen M."/>
            <person name="Howarth C."/>
            <person name="Imamovic A."/>
            <person name="Ireland A."/>
            <person name="Larimer J."/>
            <person name="McCowan C."/>
            <person name="Murphy C."/>
            <person name="Pearson M."/>
            <person name="Poon T.W."/>
            <person name="Priest M."/>
            <person name="Roberts A."/>
            <person name="Saif S."/>
            <person name="Shea T."/>
            <person name="Sisk P."/>
            <person name="Sykes S."/>
            <person name="Wortman J."/>
            <person name="Nusbaum C."/>
            <person name="Birren B."/>
        </authorList>
    </citation>
    <scope>NUCLEOTIDE SEQUENCE [LARGE SCALE GENOMIC DNA]</scope>
    <source>
        <strain evidence="3">1006PhL</strain>
    </source>
</reference>
<dbReference type="STRING" id="1220926.S2JLC1"/>
<protein>
    <recommendedName>
        <fullName evidence="1">Ubiquitin-like domain-containing protein</fullName>
    </recommendedName>
</protein>
<dbReference type="PRINTS" id="PR00348">
    <property type="entry name" value="UBIQUITIN"/>
</dbReference>
<dbReference type="FunCoup" id="S2JLC1">
    <property type="interactions" value="399"/>
</dbReference>
<dbReference type="PROSITE" id="PS50053">
    <property type="entry name" value="UBIQUITIN_2"/>
    <property type="match status" value="2"/>
</dbReference>